<keyword evidence="1" id="KW-0472">Membrane</keyword>
<dbReference type="EMBL" id="JAUHTQ010000002">
    <property type="protein sequence ID" value="MDN4492502.1"/>
    <property type="molecule type" value="Genomic_DNA"/>
</dbReference>
<gene>
    <name evidence="2" type="ORF">QYB95_03025</name>
</gene>
<organism evidence="2 3">
    <name type="scientific">Ureibacillus aquaedulcis</name>
    <dbReference type="NCBI Taxonomy" id="3058421"/>
    <lineage>
        <taxon>Bacteria</taxon>
        <taxon>Bacillati</taxon>
        <taxon>Bacillota</taxon>
        <taxon>Bacilli</taxon>
        <taxon>Bacillales</taxon>
        <taxon>Caryophanaceae</taxon>
        <taxon>Ureibacillus</taxon>
    </lineage>
</organism>
<dbReference type="PROSITE" id="PS51257">
    <property type="entry name" value="PROKAR_LIPOPROTEIN"/>
    <property type="match status" value="1"/>
</dbReference>
<feature type="transmembrane region" description="Helical" evidence="1">
    <location>
        <begin position="6"/>
        <end position="26"/>
    </location>
</feature>
<keyword evidence="3" id="KW-1185">Reference proteome</keyword>
<accession>A0ABT8GM48</accession>
<reference evidence="2" key="1">
    <citation type="submission" date="2023-07" db="EMBL/GenBank/DDBJ databases">
        <title>Ureibacillus sp. isolated from freshwater well.</title>
        <authorList>
            <person name="Kirdat K."/>
            <person name="Bhatt A."/>
            <person name="Teware R."/>
            <person name="Bhavsar Y."/>
            <person name="Yadav A."/>
        </authorList>
    </citation>
    <scope>NUCLEOTIDE SEQUENCE</scope>
    <source>
        <strain evidence="2">BA0131</strain>
    </source>
</reference>
<keyword evidence="1" id="KW-1133">Transmembrane helix</keyword>
<dbReference type="RefSeq" id="WP_301136613.1">
    <property type="nucleotide sequence ID" value="NZ_JAUHTQ010000002.1"/>
</dbReference>
<proteinExistence type="predicted"/>
<evidence type="ECO:0000256" key="1">
    <source>
        <dbReference type="SAM" id="Phobius"/>
    </source>
</evidence>
<dbReference type="Proteomes" id="UP001172743">
    <property type="component" value="Unassembled WGS sequence"/>
</dbReference>
<name>A0ABT8GM48_9BACL</name>
<evidence type="ECO:0008006" key="4">
    <source>
        <dbReference type="Google" id="ProtNLM"/>
    </source>
</evidence>
<protein>
    <recommendedName>
        <fullName evidence="4">Lipoprotein</fullName>
    </recommendedName>
</protein>
<keyword evidence="1" id="KW-0812">Transmembrane</keyword>
<evidence type="ECO:0000313" key="2">
    <source>
        <dbReference type="EMBL" id="MDN4492502.1"/>
    </source>
</evidence>
<comment type="caution">
    <text evidence="2">The sequence shown here is derived from an EMBL/GenBank/DDBJ whole genome shotgun (WGS) entry which is preliminary data.</text>
</comment>
<sequence>MTFSIVRIVIFIVCVVILSACTKNILSFIGKSDNWEVLYEIDNQNDCGKTGGYIKYVGHDSIPDRIAYSVHTLEGSTTLDENGVLTLLYSCSNVREDSAIKAIIEWDSKSETIELSTLG</sequence>
<evidence type="ECO:0000313" key="3">
    <source>
        <dbReference type="Proteomes" id="UP001172743"/>
    </source>
</evidence>